<dbReference type="OrthoDB" id="9804602at2"/>
<evidence type="ECO:0000256" key="2">
    <source>
        <dbReference type="ARBA" id="ARBA00022631"/>
    </source>
</evidence>
<dbReference type="PIRSF" id="PIRSF017306">
    <property type="entry name" value="Ureidogly_hydro"/>
    <property type="match status" value="1"/>
</dbReference>
<dbReference type="SUPFAM" id="SSF51182">
    <property type="entry name" value="RmlC-like cupins"/>
    <property type="match status" value="1"/>
</dbReference>
<evidence type="ECO:0000256" key="4">
    <source>
        <dbReference type="ARBA" id="ARBA00047684"/>
    </source>
</evidence>
<dbReference type="InterPro" id="IPR023525">
    <property type="entry name" value="Ureidogly_lyase_bac"/>
</dbReference>
<dbReference type="EMBL" id="QNRH01000001">
    <property type="protein sequence ID" value="RBO98656.1"/>
    <property type="molecule type" value="Genomic_DNA"/>
</dbReference>
<evidence type="ECO:0000313" key="7">
    <source>
        <dbReference type="Proteomes" id="UP000252893"/>
    </source>
</evidence>
<accession>A0A366E8G0</accession>
<dbReference type="GO" id="GO:0050385">
    <property type="term" value="F:ureidoglycolate lyase activity"/>
    <property type="evidence" value="ECO:0007669"/>
    <property type="project" value="UniProtKB-UniRule"/>
</dbReference>
<dbReference type="GO" id="GO:0004848">
    <property type="term" value="F:ureidoglycolate hydrolase activity"/>
    <property type="evidence" value="ECO:0007669"/>
    <property type="project" value="InterPro"/>
</dbReference>
<reference evidence="6 7" key="1">
    <citation type="submission" date="2018-06" db="EMBL/GenBank/DDBJ databases">
        <title>Genomic Encyclopedia of Type Strains, Phase IV (KMG-IV): sequencing the most valuable type-strain genomes for metagenomic binning, comparative biology and taxonomic classification.</title>
        <authorList>
            <person name="Goeker M."/>
        </authorList>
    </citation>
    <scope>NUCLEOTIDE SEQUENCE [LARGE SCALE GENOMIC DNA]</scope>
    <source>
        <strain evidence="6 7">DSM 25619</strain>
    </source>
</reference>
<dbReference type="AlphaFoldDB" id="A0A366E8G0"/>
<dbReference type="InterPro" id="IPR011051">
    <property type="entry name" value="RmlC_Cupin_sf"/>
</dbReference>
<keyword evidence="2 5" id="KW-0659">Purine metabolism</keyword>
<dbReference type="PANTHER" id="PTHR21221">
    <property type="entry name" value="UREIDOGLYCOLATE HYDROLASE"/>
    <property type="match status" value="1"/>
</dbReference>
<comment type="cofactor">
    <cofactor evidence="5">
        <name>Ni(2+)</name>
        <dbReference type="ChEBI" id="CHEBI:49786"/>
    </cofactor>
</comment>
<comment type="subunit">
    <text evidence="1 5">Homodimer.</text>
</comment>
<organism evidence="6 7">
    <name type="scientific">Pseudochrobactrum asaccharolyticum</name>
    <dbReference type="NCBI Taxonomy" id="354351"/>
    <lineage>
        <taxon>Bacteria</taxon>
        <taxon>Pseudomonadati</taxon>
        <taxon>Pseudomonadota</taxon>
        <taxon>Alphaproteobacteria</taxon>
        <taxon>Hyphomicrobiales</taxon>
        <taxon>Brucellaceae</taxon>
        <taxon>Pseudochrobactrum</taxon>
    </lineage>
</organism>
<comment type="caution">
    <text evidence="6">The sequence shown here is derived from an EMBL/GenBank/DDBJ whole genome shotgun (WGS) entry which is preliminary data.</text>
</comment>
<evidence type="ECO:0000313" key="6">
    <source>
        <dbReference type="EMBL" id="RBO98656.1"/>
    </source>
</evidence>
<dbReference type="GO" id="GO:0006145">
    <property type="term" value="P:purine nucleobase catabolic process"/>
    <property type="evidence" value="ECO:0007669"/>
    <property type="project" value="UniProtKB-UniRule"/>
</dbReference>
<evidence type="ECO:0000256" key="1">
    <source>
        <dbReference type="ARBA" id="ARBA00011738"/>
    </source>
</evidence>
<dbReference type="HAMAP" id="MF_00616">
    <property type="entry name" value="Ureidogly_lyase"/>
    <property type="match status" value="1"/>
</dbReference>
<dbReference type="Proteomes" id="UP000252893">
    <property type="component" value="Unassembled WGS sequence"/>
</dbReference>
<dbReference type="Pfam" id="PF04115">
    <property type="entry name" value="Ureidogly_lyase"/>
    <property type="match status" value="1"/>
</dbReference>
<dbReference type="NCBIfam" id="NF009932">
    <property type="entry name" value="PRK13395.1"/>
    <property type="match status" value="1"/>
</dbReference>
<dbReference type="InterPro" id="IPR007247">
    <property type="entry name" value="Ureidogly_lyase"/>
</dbReference>
<dbReference type="Gene3D" id="2.60.120.480">
    <property type="entry name" value="Ureidoglycolate hydrolase"/>
    <property type="match status" value="1"/>
</dbReference>
<dbReference type="EC" id="4.3.2.3" evidence="5"/>
<comment type="function">
    <text evidence="5">Catalyzes the catabolism of the allantoin degradation intermediate (S)-ureidoglycolate, generating urea and glyoxylate. Involved in the utilization of allantoin as nitrogen source.</text>
</comment>
<proteinExistence type="inferred from homology"/>
<dbReference type="PANTHER" id="PTHR21221:SF1">
    <property type="entry name" value="UREIDOGLYCOLATE LYASE"/>
    <property type="match status" value="1"/>
</dbReference>
<evidence type="ECO:0000256" key="5">
    <source>
        <dbReference type="HAMAP-Rule" id="MF_00616"/>
    </source>
</evidence>
<comment type="catalytic activity">
    <reaction evidence="4 5">
        <text>(S)-ureidoglycolate = urea + glyoxylate</text>
        <dbReference type="Rhea" id="RHEA:11304"/>
        <dbReference type="ChEBI" id="CHEBI:16199"/>
        <dbReference type="ChEBI" id="CHEBI:36655"/>
        <dbReference type="ChEBI" id="CHEBI:57296"/>
        <dbReference type="EC" id="4.3.2.3"/>
    </reaction>
</comment>
<comment type="pathway">
    <text evidence="5">Nitrogen metabolism; (S)-allantoin degradation.</text>
</comment>
<dbReference type="InterPro" id="IPR024060">
    <property type="entry name" value="Ureidoglycolate_lyase_dom_sf"/>
</dbReference>
<protein>
    <recommendedName>
        <fullName evidence="5">Ureidoglycolate lyase</fullName>
        <ecNumber evidence="5">4.3.2.3</ecNumber>
    </recommendedName>
    <alternativeName>
        <fullName evidence="5">Ureidoglycolatase</fullName>
    </alternativeName>
</protein>
<comment type="similarity">
    <text evidence="5">Belongs to the ureidoglycolate lyase family.</text>
</comment>
<name>A0A366E8G0_9HYPH</name>
<keyword evidence="3 5" id="KW-0456">Lyase</keyword>
<sequence length="168" mass="18904">MELINLPVRALTPENFAPFGDIIETGLGEVKLINWDITERHHALATADVIGEEPQVLINIFRSKPWELPLTIKMVERHPLGSQAFMPLNGRDYLVVVAEDNNGVPHAPVAFLARGNQGVNYHRNVWHHPLLALDETSDFLVVDRGGAGNNLEEYYFPQQNFTISDRSI</sequence>
<gene>
    <name evidence="5" type="primary">allA</name>
    <name evidence="6" type="ORF">DFR47_101255</name>
</gene>
<dbReference type="InterPro" id="IPR047233">
    <property type="entry name" value="UAH_cupin"/>
</dbReference>
<dbReference type="UniPathway" id="UPA00395"/>
<dbReference type="GO" id="GO:0000256">
    <property type="term" value="P:allantoin catabolic process"/>
    <property type="evidence" value="ECO:0007669"/>
    <property type="project" value="UniProtKB-UniRule"/>
</dbReference>
<dbReference type="RefSeq" id="WP_113942599.1">
    <property type="nucleotide sequence ID" value="NZ_JBHEEG010000003.1"/>
</dbReference>
<dbReference type="CDD" id="cd20298">
    <property type="entry name" value="cupin_UAH"/>
    <property type="match status" value="1"/>
</dbReference>
<keyword evidence="7" id="KW-1185">Reference proteome</keyword>
<evidence type="ECO:0000256" key="3">
    <source>
        <dbReference type="ARBA" id="ARBA00023239"/>
    </source>
</evidence>